<dbReference type="PROSITE" id="PS51203">
    <property type="entry name" value="CS"/>
    <property type="match status" value="1"/>
</dbReference>
<organism evidence="2 3">
    <name type="scientific">Magallana gigas</name>
    <name type="common">Pacific oyster</name>
    <name type="synonym">Crassostrea gigas</name>
    <dbReference type="NCBI Taxonomy" id="29159"/>
    <lineage>
        <taxon>Eukaryota</taxon>
        <taxon>Metazoa</taxon>
        <taxon>Spiralia</taxon>
        <taxon>Lophotrochozoa</taxon>
        <taxon>Mollusca</taxon>
        <taxon>Bivalvia</taxon>
        <taxon>Autobranchia</taxon>
        <taxon>Pteriomorphia</taxon>
        <taxon>Ostreida</taxon>
        <taxon>Ostreoidea</taxon>
        <taxon>Ostreidae</taxon>
        <taxon>Magallana</taxon>
    </lineage>
</organism>
<dbReference type="OrthoDB" id="6231385at2759"/>
<dbReference type="AlphaFoldDB" id="A0A8W8NWU8"/>
<evidence type="ECO:0000259" key="1">
    <source>
        <dbReference type="PROSITE" id="PS51203"/>
    </source>
</evidence>
<reference evidence="2" key="1">
    <citation type="submission" date="2022-08" db="UniProtKB">
        <authorList>
            <consortium name="EnsemblMetazoa"/>
        </authorList>
    </citation>
    <scope>IDENTIFICATION</scope>
    <source>
        <strain evidence="2">05x7-T-G4-1.051#20</strain>
    </source>
</reference>
<dbReference type="EnsemblMetazoa" id="G814.2">
    <property type="protein sequence ID" value="G814.2:cds"/>
    <property type="gene ID" value="G814"/>
</dbReference>
<proteinExistence type="predicted"/>
<dbReference type="Proteomes" id="UP000005408">
    <property type="component" value="Unassembled WGS sequence"/>
</dbReference>
<evidence type="ECO:0000313" key="3">
    <source>
        <dbReference type="Proteomes" id="UP000005408"/>
    </source>
</evidence>
<dbReference type="EnsemblMetazoa" id="G814.1">
    <property type="protein sequence ID" value="G814.1:cds"/>
    <property type="gene ID" value="G814"/>
</dbReference>
<name>A0A8W8NWU8_MAGGI</name>
<dbReference type="SUPFAM" id="SSF49764">
    <property type="entry name" value="HSP20-like chaperones"/>
    <property type="match status" value="1"/>
</dbReference>
<feature type="domain" description="CS" evidence="1">
    <location>
        <begin position="9"/>
        <end position="122"/>
    </location>
</feature>
<accession>A0A8W8NWU8</accession>
<evidence type="ECO:0000313" key="2">
    <source>
        <dbReference type="EnsemblMetazoa" id="G814.2:cds"/>
    </source>
</evidence>
<dbReference type="Gene3D" id="2.60.40.790">
    <property type="match status" value="1"/>
</dbReference>
<keyword evidence="3" id="KW-1185">Reference proteome</keyword>
<dbReference type="OMA" id="DKSWYPE"/>
<dbReference type="InterPro" id="IPR007052">
    <property type="entry name" value="CS_dom"/>
</dbReference>
<sequence>MGDEAAKNIVEPAYLCDEKKKDGYVHVIVSAKGLKTSRSLKGMKIIRKAENAVVNSTFDERSMEVTITGLDKGSLKGKCYQLKIKKLPHDIVKDKSYMEVEDDRVVLYLNKKEKESWYPELESGLETEEDEGETENP</sequence>
<protein>
    <recommendedName>
        <fullName evidence="1">CS domain-containing protein</fullName>
    </recommendedName>
</protein>
<dbReference type="InterPro" id="IPR008978">
    <property type="entry name" value="HSP20-like_chaperone"/>
</dbReference>